<keyword evidence="3" id="KW-1185">Reference proteome</keyword>
<dbReference type="EMBL" id="BMLK01000045">
    <property type="protein sequence ID" value="GGN62348.1"/>
    <property type="molecule type" value="Genomic_DNA"/>
</dbReference>
<dbReference type="SUPFAM" id="SSF53098">
    <property type="entry name" value="Ribonuclease H-like"/>
    <property type="match status" value="1"/>
</dbReference>
<dbReference type="NCBIfam" id="NF033540">
    <property type="entry name" value="transpos_IS701"/>
    <property type="match status" value="1"/>
</dbReference>
<protein>
    <submittedName>
        <fullName evidence="2">DDE transposase</fullName>
    </submittedName>
</protein>
<reference evidence="3" key="1">
    <citation type="journal article" date="2019" name="Int. J. Syst. Evol. Microbiol.">
        <title>The Global Catalogue of Microorganisms (GCM) 10K type strain sequencing project: providing services to taxonomists for standard genome sequencing and annotation.</title>
        <authorList>
            <consortium name="The Broad Institute Genomics Platform"/>
            <consortium name="The Broad Institute Genome Sequencing Center for Infectious Disease"/>
            <person name="Wu L."/>
            <person name="Ma J."/>
        </authorList>
    </citation>
    <scope>NUCLEOTIDE SEQUENCE [LARGE SCALE GENOMIC DNA]</scope>
    <source>
        <strain evidence="3">CGMCC 1.6784</strain>
    </source>
</reference>
<proteinExistence type="predicted"/>
<dbReference type="RefSeq" id="WP_229710692.1">
    <property type="nucleotide sequence ID" value="NZ_BMLK01000045.1"/>
</dbReference>
<gene>
    <name evidence="2" type="ORF">GCM10011349_45970</name>
</gene>
<dbReference type="Pfam" id="PF13546">
    <property type="entry name" value="DDE_5"/>
    <property type="match status" value="1"/>
</dbReference>
<dbReference type="InterPro" id="IPR038721">
    <property type="entry name" value="IS701-like_DDE_dom"/>
</dbReference>
<name>A0ABQ2K1P7_9SPHN</name>
<organism evidence="2 3">
    <name type="scientific">Novosphingobium indicum</name>
    <dbReference type="NCBI Taxonomy" id="462949"/>
    <lineage>
        <taxon>Bacteria</taxon>
        <taxon>Pseudomonadati</taxon>
        <taxon>Pseudomonadota</taxon>
        <taxon>Alphaproteobacteria</taxon>
        <taxon>Sphingomonadales</taxon>
        <taxon>Sphingomonadaceae</taxon>
        <taxon>Novosphingobium</taxon>
    </lineage>
</organism>
<comment type="caution">
    <text evidence="2">The sequence shown here is derived from an EMBL/GenBank/DDBJ whole genome shotgun (WGS) entry which is preliminary data.</text>
</comment>
<dbReference type="InterPro" id="IPR039365">
    <property type="entry name" value="IS701-like"/>
</dbReference>
<evidence type="ECO:0000313" key="3">
    <source>
        <dbReference type="Proteomes" id="UP000605099"/>
    </source>
</evidence>
<dbReference type="PANTHER" id="PTHR33627">
    <property type="entry name" value="TRANSPOSASE"/>
    <property type="match status" value="1"/>
</dbReference>
<evidence type="ECO:0000259" key="1">
    <source>
        <dbReference type="Pfam" id="PF13546"/>
    </source>
</evidence>
<sequence length="451" mass="50035">MDEDWQEADLERWLTPYLEALGNKTRRRMCPAYIAGLIGPGDRKSIQPMAARSNAIPYDRLHHFIGAGLWDSAPMEATLWKQADELVGGDGSWLIVDDTALPKKGKASVGVAPHYATALGKNANCQTMVSVTLASGEVPLMLSLRLSLPESWTSDVARMQKAGAPMPLQEYRTKPEIAIEEIDRVIAAGLRFGCVLADAGYGLFAPFRQALSERDLRWAVGIPRHQRVYPADVQLSYPNAGRGRRRMRHVPDVKSMAAHAMLEGAKWREVGWRKGTKCRLTARFAVMSVRIADGAPQRIDSAGAQHMPGEEAWPVGERRSNGERKYYLANLPGDTPIKALAGAIKARWVCEQAHQQLKGELGLDHLEGRSWTGLHRHALIMMAYAFLQSRRLALAGRKKKSPRPASPTPPCRQFAGRSLNACLAQPRIIVLIADLERFPHDLTQRGFPLLR</sequence>
<feature type="domain" description="Transposase IS701-like DDE" evidence="1">
    <location>
        <begin position="17"/>
        <end position="277"/>
    </location>
</feature>
<evidence type="ECO:0000313" key="2">
    <source>
        <dbReference type="EMBL" id="GGN62348.1"/>
    </source>
</evidence>
<dbReference type="InterPro" id="IPR012337">
    <property type="entry name" value="RNaseH-like_sf"/>
</dbReference>
<dbReference type="Proteomes" id="UP000605099">
    <property type="component" value="Unassembled WGS sequence"/>
</dbReference>
<dbReference type="PANTHER" id="PTHR33627:SF1">
    <property type="entry name" value="TRANSPOSASE"/>
    <property type="match status" value="1"/>
</dbReference>
<accession>A0ABQ2K1P7</accession>